<keyword evidence="1" id="KW-1133">Transmembrane helix</keyword>
<organism evidence="2 3">
    <name type="scientific">Aquimarina intermedia</name>
    <dbReference type="NCBI Taxonomy" id="350814"/>
    <lineage>
        <taxon>Bacteria</taxon>
        <taxon>Pseudomonadati</taxon>
        <taxon>Bacteroidota</taxon>
        <taxon>Flavobacteriia</taxon>
        <taxon>Flavobacteriales</taxon>
        <taxon>Flavobacteriaceae</taxon>
        <taxon>Aquimarina</taxon>
    </lineage>
</organism>
<protein>
    <submittedName>
        <fullName evidence="2">Uncharacterized protein</fullName>
    </submittedName>
</protein>
<evidence type="ECO:0000313" key="2">
    <source>
        <dbReference type="EMBL" id="TYP75846.1"/>
    </source>
</evidence>
<accession>A0A5S5CBX1</accession>
<dbReference type="Proteomes" id="UP000324376">
    <property type="component" value="Unassembled WGS sequence"/>
</dbReference>
<proteinExistence type="predicted"/>
<keyword evidence="1" id="KW-0812">Transmembrane</keyword>
<comment type="caution">
    <text evidence="2">The sequence shown here is derived from an EMBL/GenBank/DDBJ whole genome shotgun (WGS) entry which is preliminary data.</text>
</comment>
<dbReference type="RefSeq" id="WP_246131430.1">
    <property type="nucleotide sequence ID" value="NZ_VNHU01000002.1"/>
</dbReference>
<keyword evidence="1" id="KW-0472">Membrane</keyword>
<keyword evidence="3" id="KW-1185">Reference proteome</keyword>
<name>A0A5S5CBX1_9FLAO</name>
<reference evidence="2 3" key="1">
    <citation type="submission" date="2019-07" db="EMBL/GenBank/DDBJ databases">
        <title>Genomic Encyclopedia of Archaeal and Bacterial Type Strains, Phase II (KMG-II): from individual species to whole genera.</title>
        <authorList>
            <person name="Goeker M."/>
        </authorList>
    </citation>
    <scope>NUCLEOTIDE SEQUENCE [LARGE SCALE GENOMIC DNA]</scope>
    <source>
        <strain evidence="2 3">DSM 17527</strain>
    </source>
</reference>
<evidence type="ECO:0000256" key="1">
    <source>
        <dbReference type="SAM" id="Phobius"/>
    </source>
</evidence>
<evidence type="ECO:0000313" key="3">
    <source>
        <dbReference type="Proteomes" id="UP000324376"/>
    </source>
</evidence>
<feature type="transmembrane region" description="Helical" evidence="1">
    <location>
        <begin position="6"/>
        <end position="23"/>
    </location>
</feature>
<feature type="transmembrane region" description="Helical" evidence="1">
    <location>
        <begin position="35"/>
        <end position="55"/>
    </location>
</feature>
<dbReference type="EMBL" id="VNHU01000002">
    <property type="protein sequence ID" value="TYP75846.1"/>
    <property type="molecule type" value="Genomic_DNA"/>
</dbReference>
<sequence>MVTFLPSANIVLPLVIMFLVKQFNPLTRQIVSLQIVYTIVAIITFKLSIFLKKWIGAGNEFTILVMIMLVLINVFIILRNTAAIDKQKKLRIHLRFNVI</sequence>
<feature type="transmembrane region" description="Helical" evidence="1">
    <location>
        <begin position="61"/>
        <end position="82"/>
    </location>
</feature>
<dbReference type="AlphaFoldDB" id="A0A5S5CBX1"/>
<gene>
    <name evidence="2" type="ORF">BD809_10253</name>
</gene>